<gene>
    <name evidence="1" type="ORF">ACH5RR_023293</name>
</gene>
<proteinExistence type="predicted"/>
<evidence type="ECO:0000313" key="2">
    <source>
        <dbReference type="Proteomes" id="UP001630127"/>
    </source>
</evidence>
<sequence length="184" mass="20441">MDNMELKFLCELKEVEWRLLEKSWEGLYNIDNDKATHQIQQEILVLGSTMSFSKGIVKEKAVERMQLVSAGKKVKSDELVDEKSVMELVFPRAVVPLLLSASLGSKTNPGSSSGCSSISFIDFLVADLTLDLSSQLVDPNLNQADPKKKRCEIVFIKDFSISPTSLNSSFMTSITSKRSMLNGK</sequence>
<dbReference type="EMBL" id="JBJUIK010000010">
    <property type="protein sequence ID" value="KAL3516391.1"/>
    <property type="molecule type" value="Genomic_DNA"/>
</dbReference>
<organism evidence="1 2">
    <name type="scientific">Cinchona calisaya</name>
    <dbReference type="NCBI Taxonomy" id="153742"/>
    <lineage>
        <taxon>Eukaryota</taxon>
        <taxon>Viridiplantae</taxon>
        <taxon>Streptophyta</taxon>
        <taxon>Embryophyta</taxon>
        <taxon>Tracheophyta</taxon>
        <taxon>Spermatophyta</taxon>
        <taxon>Magnoliopsida</taxon>
        <taxon>eudicotyledons</taxon>
        <taxon>Gunneridae</taxon>
        <taxon>Pentapetalae</taxon>
        <taxon>asterids</taxon>
        <taxon>lamiids</taxon>
        <taxon>Gentianales</taxon>
        <taxon>Rubiaceae</taxon>
        <taxon>Cinchonoideae</taxon>
        <taxon>Cinchoneae</taxon>
        <taxon>Cinchona</taxon>
    </lineage>
</organism>
<dbReference type="AlphaFoldDB" id="A0ABD2ZA85"/>
<evidence type="ECO:0000313" key="1">
    <source>
        <dbReference type="EMBL" id="KAL3516391.1"/>
    </source>
</evidence>
<dbReference type="Proteomes" id="UP001630127">
    <property type="component" value="Unassembled WGS sequence"/>
</dbReference>
<accession>A0ABD2ZA85</accession>
<keyword evidence="2" id="KW-1185">Reference proteome</keyword>
<name>A0ABD2ZA85_9GENT</name>
<comment type="caution">
    <text evidence="1">The sequence shown here is derived from an EMBL/GenBank/DDBJ whole genome shotgun (WGS) entry which is preliminary data.</text>
</comment>
<reference evidence="1 2" key="1">
    <citation type="submission" date="2024-11" db="EMBL/GenBank/DDBJ databases">
        <title>A near-complete genome assembly of Cinchona calisaya.</title>
        <authorList>
            <person name="Lian D.C."/>
            <person name="Zhao X.W."/>
            <person name="Wei L."/>
        </authorList>
    </citation>
    <scope>NUCLEOTIDE SEQUENCE [LARGE SCALE GENOMIC DNA]</scope>
    <source>
        <tissue evidence="1">Nenye</tissue>
    </source>
</reference>
<protein>
    <submittedName>
        <fullName evidence="1">Uncharacterized protein</fullName>
    </submittedName>
</protein>